<dbReference type="InterPro" id="IPR001624">
    <property type="entry name" value="FliE"/>
</dbReference>
<reference evidence="5 6" key="1">
    <citation type="submission" date="2020-08" db="EMBL/GenBank/DDBJ databases">
        <title>Genomic Encyclopedia of Type Strains, Phase IV (KMG-IV): sequencing the most valuable type-strain genomes for metagenomic binning, comparative biology and taxonomic classification.</title>
        <authorList>
            <person name="Goeker M."/>
        </authorList>
    </citation>
    <scope>NUCLEOTIDE SEQUENCE [LARGE SCALE GENOMIC DNA]</scope>
    <source>
        <strain evidence="5 6">DSM 15743</strain>
    </source>
</reference>
<evidence type="ECO:0000313" key="5">
    <source>
        <dbReference type="EMBL" id="MBB4040749.1"/>
    </source>
</evidence>
<proteinExistence type="inferred from homology"/>
<dbReference type="EMBL" id="JACIDC010000007">
    <property type="protein sequence ID" value="MBB4040749.1"/>
    <property type="molecule type" value="Genomic_DNA"/>
</dbReference>
<protein>
    <recommendedName>
        <fullName evidence="4">Flagellar hook-basal body complex protein FliE</fullName>
    </recommendedName>
</protein>
<comment type="similarity">
    <text evidence="2 4">Belongs to the FliE family.</text>
</comment>
<comment type="caution">
    <text evidence="5">The sequence shown here is derived from an EMBL/GenBank/DDBJ whole genome shotgun (WGS) entry which is preliminary data.</text>
</comment>
<evidence type="ECO:0000313" key="6">
    <source>
        <dbReference type="Proteomes" id="UP000519439"/>
    </source>
</evidence>
<comment type="subcellular location">
    <subcellularLocation>
        <location evidence="1 4">Bacterial flagellum basal body</location>
    </subcellularLocation>
</comment>
<dbReference type="PANTHER" id="PTHR34653:SF1">
    <property type="entry name" value="FLAGELLAR HOOK-BASAL BODY COMPLEX PROTEIN FLIE"/>
    <property type="match status" value="1"/>
</dbReference>
<dbReference type="Proteomes" id="UP000519439">
    <property type="component" value="Unassembled WGS sequence"/>
</dbReference>
<evidence type="ECO:0000256" key="2">
    <source>
        <dbReference type="ARBA" id="ARBA00009272"/>
    </source>
</evidence>
<dbReference type="RefSeq" id="WP_027316334.1">
    <property type="nucleotide sequence ID" value="NZ_JACIDC010000007.1"/>
</dbReference>
<gene>
    <name evidence="4" type="primary">fliE</name>
    <name evidence="5" type="ORF">GGR34_002406</name>
</gene>
<organism evidence="5 6">
    <name type="scientific">Microvirga flocculans</name>
    <dbReference type="NCBI Taxonomy" id="217168"/>
    <lineage>
        <taxon>Bacteria</taxon>
        <taxon>Pseudomonadati</taxon>
        <taxon>Pseudomonadota</taxon>
        <taxon>Alphaproteobacteria</taxon>
        <taxon>Hyphomicrobiales</taxon>
        <taxon>Methylobacteriaceae</taxon>
        <taxon>Microvirga</taxon>
    </lineage>
</organism>
<keyword evidence="5" id="KW-0282">Flagellum</keyword>
<evidence type="ECO:0000256" key="4">
    <source>
        <dbReference type="HAMAP-Rule" id="MF_00724"/>
    </source>
</evidence>
<evidence type="ECO:0000256" key="1">
    <source>
        <dbReference type="ARBA" id="ARBA00004117"/>
    </source>
</evidence>
<dbReference type="HAMAP" id="MF_00724">
    <property type="entry name" value="FliE"/>
    <property type="match status" value="1"/>
</dbReference>
<sequence>MVSAVSSITSMIDRPAAVAAAPAFGVQPGGVGVTGVTQTSFTDMMAQMATSAVDTLKAGEAASIAGIQGRASVQQVVEAVMSAEQTLQTAIAIRDKVVAAYQEIARMAI</sequence>
<accession>A0A7W6IG76</accession>
<dbReference type="GO" id="GO:0005198">
    <property type="term" value="F:structural molecule activity"/>
    <property type="evidence" value="ECO:0007669"/>
    <property type="project" value="InterPro"/>
</dbReference>
<dbReference type="PANTHER" id="PTHR34653">
    <property type="match status" value="1"/>
</dbReference>
<keyword evidence="5" id="KW-0966">Cell projection</keyword>
<evidence type="ECO:0000256" key="3">
    <source>
        <dbReference type="ARBA" id="ARBA00023143"/>
    </source>
</evidence>
<name>A0A7W6IG76_9HYPH</name>
<dbReference type="GO" id="GO:0003774">
    <property type="term" value="F:cytoskeletal motor activity"/>
    <property type="evidence" value="ECO:0007669"/>
    <property type="project" value="InterPro"/>
</dbReference>
<dbReference type="GO" id="GO:0071973">
    <property type="term" value="P:bacterial-type flagellum-dependent cell motility"/>
    <property type="evidence" value="ECO:0007669"/>
    <property type="project" value="InterPro"/>
</dbReference>
<dbReference type="AlphaFoldDB" id="A0A7W6IG76"/>
<keyword evidence="5" id="KW-0969">Cilium</keyword>
<keyword evidence="6" id="KW-1185">Reference proteome</keyword>
<dbReference type="Pfam" id="PF02049">
    <property type="entry name" value="FliE"/>
    <property type="match status" value="1"/>
</dbReference>
<dbReference type="GO" id="GO:0009425">
    <property type="term" value="C:bacterial-type flagellum basal body"/>
    <property type="evidence" value="ECO:0007669"/>
    <property type="project" value="UniProtKB-SubCell"/>
</dbReference>
<keyword evidence="3 4" id="KW-0975">Bacterial flagellum</keyword>